<evidence type="ECO:0000313" key="1">
    <source>
        <dbReference type="EMBL" id="MPC71604.1"/>
    </source>
</evidence>
<dbReference type="AlphaFoldDB" id="A0A5B7HT26"/>
<keyword evidence="2" id="KW-1185">Reference proteome</keyword>
<reference evidence="1 2" key="1">
    <citation type="submission" date="2019-05" db="EMBL/GenBank/DDBJ databases">
        <title>Another draft genome of Portunus trituberculatus and its Hox gene families provides insights of decapod evolution.</title>
        <authorList>
            <person name="Jeong J.-H."/>
            <person name="Song I."/>
            <person name="Kim S."/>
            <person name="Choi T."/>
            <person name="Kim D."/>
            <person name="Ryu S."/>
            <person name="Kim W."/>
        </authorList>
    </citation>
    <scope>NUCLEOTIDE SEQUENCE [LARGE SCALE GENOMIC DNA]</scope>
    <source>
        <tissue evidence="1">Muscle</tissue>
    </source>
</reference>
<proteinExistence type="predicted"/>
<protein>
    <submittedName>
        <fullName evidence="1">Uncharacterized protein</fullName>
    </submittedName>
</protein>
<accession>A0A5B7HT26</accession>
<comment type="caution">
    <text evidence="1">The sequence shown here is derived from an EMBL/GenBank/DDBJ whole genome shotgun (WGS) entry which is preliminary data.</text>
</comment>
<organism evidence="1 2">
    <name type="scientific">Portunus trituberculatus</name>
    <name type="common">Swimming crab</name>
    <name type="synonym">Neptunus trituberculatus</name>
    <dbReference type="NCBI Taxonomy" id="210409"/>
    <lineage>
        <taxon>Eukaryota</taxon>
        <taxon>Metazoa</taxon>
        <taxon>Ecdysozoa</taxon>
        <taxon>Arthropoda</taxon>
        <taxon>Crustacea</taxon>
        <taxon>Multicrustacea</taxon>
        <taxon>Malacostraca</taxon>
        <taxon>Eumalacostraca</taxon>
        <taxon>Eucarida</taxon>
        <taxon>Decapoda</taxon>
        <taxon>Pleocyemata</taxon>
        <taxon>Brachyura</taxon>
        <taxon>Eubrachyura</taxon>
        <taxon>Portunoidea</taxon>
        <taxon>Portunidae</taxon>
        <taxon>Portuninae</taxon>
        <taxon>Portunus</taxon>
    </lineage>
</organism>
<dbReference type="EMBL" id="VSRR010033179">
    <property type="protein sequence ID" value="MPC71604.1"/>
    <property type="molecule type" value="Genomic_DNA"/>
</dbReference>
<gene>
    <name evidence="1" type="ORF">E2C01_065887</name>
</gene>
<dbReference type="Proteomes" id="UP000324222">
    <property type="component" value="Unassembled WGS sequence"/>
</dbReference>
<name>A0A5B7HT26_PORTR</name>
<evidence type="ECO:0000313" key="2">
    <source>
        <dbReference type="Proteomes" id="UP000324222"/>
    </source>
</evidence>
<sequence length="157" mass="16076">MGWVGRFGKGTLEHIGKQAPPSEGSALLKGGCDGTGGAVAETAGDVLQQPGSRFEGCQCGGHVSVWSLVGGDCIMDRVLLKGGLKVAVVVPDCEYGGLGLCDVDRREVMDAAALGACQDFFEAVDLIARVAEGPVFFGGLLTAWHWVGGEPSVKAAA</sequence>